<sequence>MPSEATQTAQLRAQISQLENENEAIRQERDRYREKFSKLRNQFATLQASNDTLECELGDLKRRSARAEAQSRAVSEASRNATVSTKQTPPLAGIINRPVDQPGTSQRHPSNVVEINSDSEDELSSLTPGVTESSASRSSSNVSQRGPSGSRPEAPKECKPEIGVTTSDLKDRSKRKFEQDGVISASTALKRSKGLHDPDSPKHKVNTDKTLSSAITPKPSSLSIPKPGSSSQVESQTSATAPHTRPSQKKTKLPNIKIKTDEALVLSSDRVSHFLKGATTLNIAPVPPSFLSSRQFIGETYGGSPQVFMADSRDRTRHFVFPTPDINPEMPTSPGEAGLLLSCRREMLQHTCTAFARIQLNPAQWIYLGQYHSILAGHLSGSEFGGQRETVKIAWAKKILKAKKWPVYTAIRARIWLRKQRKELSDSNVMEEVERIKAKPSRAGELSVKDVVTSLERGDEHIDVIRMDCVAYDHDFAQDMVVKSKGWIPRSKSTDKATKRRKSNISMERDEDSEDGSDGNAPGEGDSATKRPVRSTRGKRPERLGISYDEDDDCSEYADD</sequence>
<dbReference type="Proteomes" id="UP000076154">
    <property type="component" value="Unassembled WGS sequence"/>
</dbReference>
<evidence type="ECO:0000259" key="2">
    <source>
        <dbReference type="Pfam" id="PF20411"/>
    </source>
</evidence>
<feature type="compositionally biased region" description="Polar residues" evidence="1">
    <location>
        <begin position="232"/>
        <end position="241"/>
    </location>
</feature>
<dbReference type="InterPro" id="IPR046520">
    <property type="entry name" value="DUF6697"/>
</dbReference>
<gene>
    <name evidence="3" type="ORF">Hypma_012181</name>
</gene>
<feature type="region of interest" description="Disordered" evidence="1">
    <location>
        <begin position="490"/>
        <end position="560"/>
    </location>
</feature>
<proteinExistence type="predicted"/>
<dbReference type="Gene3D" id="6.10.250.3110">
    <property type="match status" value="1"/>
</dbReference>
<evidence type="ECO:0000313" key="4">
    <source>
        <dbReference type="Proteomes" id="UP000076154"/>
    </source>
</evidence>
<accession>A0A369JF10</accession>
<dbReference type="InParanoid" id="A0A369JF10"/>
<feature type="compositionally biased region" description="Low complexity" evidence="1">
    <location>
        <begin position="217"/>
        <end position="231"/>
    </location>
</feature>
<dbReference type="STRING" id="39966.A0A369JF10"/>
<dbReference type="Pfam" id="PF20411">
    <property type="entry name" value="DUF6697"/>
    <property type="match status" value="1"/>
</dbReference>
<name>A0A369JF10_HYPMA</name>
<evidence type="ECO:0000313" key="3">
    <source>
        <dbReference type="EMBL" id="RDB20731.1"/>
    </source>
</evidence>
<comment type="caution">
    <text evidence="3">The sequence shown here is derived from an EMBL/GenBank/DDBJ whole genome shotgun (WGS) entry which is preliminary data.</text>
</comment>
<organism evidence="3 4">
    <name type="scientific">Hypsizygus marmoreus</name>
    <name type="common">White beech mushroom</name>
    <name type="synonym">Agaricus marmoreus</name>
    <dbReference type="NCBI Taxonomy" id="39966"/>
    <lineage>
        <taxon>Eukaryota</taxon>
        <taxon>Fungi</taxon>
        <taxon>Dikarya</taxon>
        <taxon>Basidiomycota</taxon>
        <taxon>Agaricomycotina</taxon>
        <taxon>Agaricomycetes</taxon>
        <taxon>Agaricomycetidae</taxon>
        <taxon>Agaricales</taxon>
        <taxon>Tricholomatineae</taxon>
        <taxon>Lyophyllaceae</taxon>
        <taxon>Hypsizygus</taxon>
    </lineage>
</organism>
<feature type="compositionally biased region" description="Basic residues" evidence="1">
    <location>
        <begin position="531"/>
        <end position="540"/>
    </location>
</feature>
<dbReference type="EMBL" id="LUEZ02000058">
    <property type="protein sequence ID" value="RDB20731.1"/>
    <property type="molecule type" value="Genomic_DNA"/>
</dbReference>
<feature type="region of interest" description="Disordered" evidence="1">
    <location>
        <begin position="63"/>
        <end position="254"/>
    </location>
</feature>
<keyword evidence="4" id="KW-1185">Reference proteome</keyword>
<feature type="compositionally biased region" description="Basic and acidic residues" evidence="1">
    <location>
        <begin position="194"/>
        <end position="207"/>
    </location>
</feature>
<feature type="domain" description="DUF6697" evidence="2">
    <location>
        <begin position="293"/>
        <end position="481"/>
    </location>
</feature>
<evidence type="ECO:0000256" key="1">
    <source>
        <dbReference type="SAM" id="MobiDB-lite"/>
    </source>
</evidence>
<feature type="compositionally biased region" description="Acidic residues" evidence="1">
    <location>
        <begin position="548"/>
        <end position="560"/>
    </location>
</feature>
<dbReference type="AlphaFoldDB" id="A0A369JF10"/>
<feature type="compositionally biased region" description="Polar residues" evidence="1">
    <location>
        <begin position="102"/>
        <end position="116"/>
    </location>
</feature>
<feature type="compositionally biased region" description="Basic and acidic residues" evidence="1">
    <location>
        <begin position="168"/>
        <end position="179"/>
    </location>
</feature>
<protein>
    <recommendedName>
        <fullName evidence="2">DUF6697 domain-containing protein</fullName>
    </recommendedName>
</protein>
<feature type="compositionally biased region" description="Low complexity" evidence="1">
    <location>
        <begin position="67"/>
        <end position="79"/>
    </location>
</feature>
<feature type="compositionally biased region" description="Low complexity" evidence="1">
    <location>
        <begin position="133"/>
        <end position="150"/>
    </location>
</feature>
<dbReference type="OrthoDB" id="3265858at2759"/>
<reference evidence="3" key="1">
    <citation type="submission" date="2018-04" db="EMBL/GenBank/DDBJ databases">
        <title>Whole genome sequencing of Hypsizygus marmoreus.</title>
        <authorList>
            <person name="Choi I.-G."/>
            <person name="Min B."/>
            <person name="Kim J.-G."/>
            <person name="Kim S."/>
            <person name="Oh Y.-L."/>
            <person name="Kong W.-S."/>
            <person name="Park H."/>
            <person name="Jeong J."/>
            <person name="Song E.-S."/>
        </authorList>
    </citation>
    <scope>NUCLEOTIDE SEQUENCE [LARGE SCALE GENOMIC DNA]</scope>
    <source>
        <strain evidence="3">51987-8</strain>
    </source>
</reference>